<dbReference type="EMBL" id="JAGMVJ010000012">
    <property type="protein sequence ID" value="KAH7084386.1"/>
    <property type="molecule type" value="Genomic_DNA"/>
</dbReference>
<dbReference type="Proteomes" id="UP000813461">
    <property type="component" value="Unassembled WGS sequence"/>
</dbReference>
<organism evidence="2 3">
    <name type="scientific">Paraphoma chrysanthemicola</name>
    <dbReference type="NCBI Taxonomy" id="798071"/>
    <lineage>
        <taxon>Eukaryota</taxon>
        <taxon>Fungi</taxon>
        <taxon>Dikarya</taxon>
        <taxon>Ascomycota</taxon>
        <taxon>Pezizomycotina</taxon>
        <taxon>Dothideomycetes</taxon>
        <taxon>Pleosporomycetidae</taxon>
        <taxon>Pleosporales</taxon>
        <taxon>Pleosporineae</taxon>
        <taxon>Phaeosphaeriaceae</taxon>
        <taxon>Paraphoma</taxon>
    </lineage>
</organism>
<sequence length="601" mass="67254">MDTATSVSRPYTPTFTGSIDKSAIPSFEDVRDILDGARLDADDRYSGIPVLFEELRTQYLAGVDACEQQQRNPLDILSTRLRQERLVFDAYNKHRLGHAPWRFYSSMPTPENIDEHLSLLGDDIKEDLESFPLRCETVTSGFAWLTEDLEPIYQSAENVAIQPTQMHQPVTPTTAKTPASTKPKTGRATENYDKLADAPPCNLDFPDANMTLMELATFLPGSFKSWDVIDRACGNGASAASITTLINAGRTMARGEIPNNSVYRLMKGPMDRRAKQDDAWKGWTVGTHDRYPQPANFNPSSVSVAGFRTAADGRDDSSADPVLFRDLARGVKKFPTGYDALDLTRAVRYCVDHPDEAWYYPTDYERLVDQLPQDAHLAGYPTGPAPVQVGHQDKAVMKRWVTGRTLTGVRNASGRKYDSRGRLMKKDSDEDDFDENEFDSDENELGSGDDIDFEALDKKASKRKHFFDDSDSDEFDTPSRKPVKPNKFASKPRVRKSLGKSPARPSHLRKELFTDDLDFDDSDNSISLEKNTKKTFPTVRRSGRSTKVAGTYNVDEALAAISGEDDEEMDALKAKKANMLAKYGMDTEMGDNDDEEFEDDE</sequence>
<dbReference type="AlphaFoldDB" id="A0A8K0R1X6"/>
<reference evidence="2" key="1">
    <citation type="journal article" date="2021" name="Nat. Commun.">
        <title>Genetic determinants of endophytism in the Arabidopsis root mycobiome.</title>
        <authorList>
            <person name="Mesny F."/>
            <person name="Miyauchi S."/>
            <person name="Thiergart T."/>
            <person name="Pickel B."/>
            <person name="Atanasova L."/>
            <person name="Karlsson M."/>
            <person name="Huettel B."/>
            <person name="Barry K.W."/>
            <person name="Haridas S."/>
            <person name="Chen C."/>
            <person name="Bauer D."/>
            <person name="Andreopoulos W."/>
            <person name="Pangilinan J."/>
            <person name="LaButti K."/>
            <person name="Riley R."/>
            <person name="Lipzen A."/>
            <person name="Clum A."/>
            <person name="Drula E."/>
            <person name="Henrissat B."/>
            <person name="Kohler A."/>
            <person name="Grigoriev I.V."/>
            <person name="Martin F.M."/>
            <person name="Hacquard S."/>
        </authorList>
    </citation>
    <scope>NUCLEOTIDE SEQUENCE</scope>
    <source>
        <strain evidence="2">MPI-SDFR-AT-0120</strain>
    </source>
</reference>
<feature type="compositionally biased region" description="Basic and acidic residues" evidence="1">
    <location>
        <begin position="415"/>
        <end position="428"/>
    </location>
</feature>
<evidence type="ECO:0000313" key="2">
    <source>
        <dbReference type="EMBL" id="KAH7084386.1"/>
    </source>
</evidence>
<comment type="caution">
    <text evidence="2">The sequence shown here is derived from an EMBL/GenBank/DDBJ whole genome shotgun (WGS) entry which is preliminary data.</text>
</comment>
<proteinExistence type="predicted"/>
<accession>A0A8K0R1X6</accession>
<feature type="region of interest" description="Disordered" evidence="1">
    <location>
        <begin position="411"/>
        <end position="450"/>
    </location>
</feature>
<keyword evidence="3" id="KW-1185">Reference proteome</keyword>
<name>A0A8K0R1X6_9PLEO</name>
<evidence type="ECO:0000313" key="3">
    <source>
        <dbReference type="Proteomes" id="UP000813461"/>
    </source>
</evidence>
<evidence type="ECO:0000256" key="1">
    <source>
        <dbReference type="SAM" id="MobiDB-lite"/>
    </source>
</evidence>
<protein>
    <submittedName>
        <fullName evidence="2">Uncharacterized protein</fullName>
    </submittedName>
</protein>
<feature type="compositionally biased region" description="Low complexity" evidence="1">
    <location>
        <begin position="171"/>
        <end position="183"/>
    </location>
</feature>
<feature type="region of interest" description="Disordered" evidence="1">
    <location>
        <begin position="166"/>
        <end position="195"/>
    </location>
</feature>
<dbReference type="OrthoDB" id="3785351at2759"/>
<gene>
    <name evidence="2" type="ORF">FB567DRAFT_528882</name>
</gene>
<feature type="region of interest" description="Disordered" evidence="1">
    <location>
        <begin position="467"/>
        <end position="509"/>
    </location>
</feature>
<feature type="compositionally biased region" description="Acidic residues" evidence="1">
    <location>
        <begin position="429"/>
        <end position="450"/>
    </location>
</feature>